<evidence type="ECO:0000259" key="1">
    <source>
        <dbReference type="Pfam" id="PF19200"/>
    </source>
</evidence>
<sequence length="199" mass="23384">MLGISVYFRDYDEQYLKEAAKYVFTSLQIPEEDYSNLDQKLPEFFKLCNDLKLEVIPDVSPVTLGRLDIPKNDFKALKEKGFKALRLDYGLDDFKLVKRLQEDFNILLNASVVTPKYIETAKEVNVDLNKLALTYNFYPHTDTGMGWDDFKRRNWLFKELDLRTQAFVPGDEIKRFPLYEGLPTVEKTVESYRMLLQLN</sequence>
<dbReference type="Proteomes" id="UP000017243">
    <property type="component" value="Unassembled WGS sequence"/>
</dbReference>
<dbReference type="InterPro" id="IPR043797">
    <property type="entry name" value="MupG_N"/>
</dbReference>
<comment type="caution">
    <text evidence="2">The sequence shown here is derived from an EMBL/GenBank/DDBJ whole genome shotgun (WGS) entry which is preliminary data.</text>
</comment>
<dbReference type="EMBL" id="CBUH010000086">
    <property type="protein sequence ID" value="CDI42251.1"/>
    <property type="molecule type" value="Genomic_DNA"/>
</dbReference>
<evidence type="ECO:0000313" key="3">
    <source>
        <dbReference type="Proteomes" id="UP000017243"/>
    </source>
</evidence>
<evidence type="ECO:0000313" key="2">
    <source>
        <dbReference type="EMBL" id="CDI42251.1"/>
    </source>
</evidence>
<dbReference type="InterPro" id="IPR008589">
    <property type="entry name" value="MupG"/>
</dbReference>
<protein>
    <submittedName>
        <fullName evidence="2">Conserved protein</fullName>
    </submittedName>
</protein>
<gene>
    <name evidence="2" type="ORF">LHCIRMBIA953_00586</name>
</gene>
<dbReference type="RefSeq" id="WP_023061280.1">
    <property type="nucleotide sequence ID" value="NZ_CBUH010000086.1"/>
</dbReference>
<dbReference type="Pfam" id="PF19200">
    <property type="entry name" value="MupG_N"/>
    <property type="match status" value="1"/>
</dbReference>
<dbReference type="PANTHER" id="PTHR38435">
    <property type="match status" value="1"/>
</dbReference>
<dbReference type="InterPro" id="IPR017853">
    <property type="entry name" value="GH"/>
</dbReference>
<dbReference type="PANTHER" id="PTHR38435:SF2">
    <property type="entry name" value="DUF871 DOMAIN-CONTAINING PROTEIN"/>
    <property type="match status" value="1"/>
</dbReference>
<accession>U4QGL2</accession>
<dbReference type="AlphaFoldDB" id="U4QGL2"/>
<reference evidence="2 3" key="1">
    <citation type="submission" date="2013-09" db="EMBL/GenBank/DDBJ databases">
        <title>Draft Genome Sequence of five Lactobacillus helveticus strains CIRM-BIA 101T, 103, 104, 951 and 953 isolated from milk product.</title>
        <authorList>
            <person name="Valence F."/>
            <person name="Chuat V."/>
            <person name="Ma L."/>
            <person name="Creno S."/>
            <person name="Falentin H."/>
            <person name="Lortal S."/>
            <person name="Bizet C."/>
            <person name="Clermont D."/>
            <person name="Loux V."/>
            <person name="Bouchier C."/>
            <person name="Cousin S."/>
        </authorList>
    </citation>
    <scope>NUCLEOTIDE SEQUENCE [LARGE SCALE GENOMIC DNA]</scope>
    <source>
        <strain evidence="2 3">CIRM-BIA 953</strain>
    </source>
</reference>
<organism evidence="2 3">
    <name type="scientific">Lactobacillus helveticus CIRM-BIA 953</name>
    <dbReference type="NCBI Taxonomy" id="1226335"/>
    <lineage>
        <taxon>Bacteria</taxon>
        <taxon>Bacillati</taxon>
        <taxon>Bacillota</taxon>
        <taxon>Bacilli</taxon>
        <taxon>Lactobacillales</taxon>
        <taxon>Lactobacillaceae</taxon>
        <taxon>Lactobacillus</taxon>
    </lineage>
</organism>
<proteinExistence type="predicted"/>
<dbReference type="Gene3D" id="3.20.20.70">
    <property type="entry name" value="Aldolase class I"/>
    <property type="match status" value="1"/>
</dbReference>
<dbReference type="SUPFAM" id="SSF51445">
    <property type="entry name" value="(Trans)glycosidases"/>
    <property type="match status" value="1"/>
</dbReference>
<dbReference type="InterPro" id="IPR013785">
    <property type="entry name" value="Aldolase_TIM"/>
</dbReference>
<name>U4QGL2_LACHE</name>
<feature type="domain" description="6-phospho-N-acetylmuramidase N-terminal" evidence="1">
    <location>
        <begin position="2"/>
        <end position="187"/>
    </location>
</feature>